<proteinExistence type="predicted"/>
<name>A0AAW8XR53_9ENTR</name>
<evidence type="ECO:0000256" key="1">
    <source>
        <dbReference type="SAM" id="MobiDB-lite"/>
    </source>
</evidence>
<evidence type="ECO:0000313" key="2">
    <source>
        <dbReference type="EMBL" id="MDV0841971.1"/>
    </source>
</evidence>
<gene>
    <name evidence="2" type="ORF">RZP41_11965</name>
</gene>
<dbReference type="RefSeq" id="WP_148675843.1">
    <property type="nucleotide sequence ID" value="NZ_JAOUTP010000009.1"/>
</dbReference>
<reference evidence="2" key="1">
    <citation type="submission" date="2023-10" db="EMBL/GenBank/DDBJ databases">
        <title>Surveillance and assessment of the effects of hospital wastewater treatment on clearance of pathogenic bacterial and antimicrobial resistance genes.</title>
        <authorList>
            <person name="Wu Y."/>
        </authorList>
    </citation>
    <scope>NUCLEOTIDE SEQUENCE</scope>
    <source>
        <strain evidence="2">23-M-SRM-33-1</strain>
    </source>
</reference>
<organism evidence="2 3">
    <name type="scientific">Klebsiella quasipneumoniae subsp. quasipneumoniae</name>
    <dbReference type="NCBI Taxonomy" id="1667327"/>
    <lineage>
        <taxon>Bacteria</taxon>
        <taxon>Pseudomonadati</taxon>
        <taxon>Pseudomonadota</taxon>
        <taxon>Gammaproteobacteria</taxon>
        <taxon>Enterobacterales</taxon>
        <taxon>Enterobacteriaceae</taxon>
        <taxon>Klebsiella/Raoultella group</taxon>
        <taxon>Klebsiella</taxon>
        <taxon>Klebsiella pneumoniae complex</taxon>
    </lineage>
</organism>
<accession>A0AAW8XR53</accession>
<dbReference type="EMBL" id="JAWHZD010000005">
    <property type="protein sequence ID" value="MDV0841971.1"/>
    <property type="molecule type" value="Genomic_DNA"/>
</dbReference>
<dbReference type="AlphaFoldDB" id="A0AAW8XR53"/>
<dbReference type="Proteomes" id="UP001284547">
    <property type="component" value="Unassembled WGS sequence"/>
</dbReference>
<evidence type="ECO:0000313" key="3">
    <source>
        <dbReference type="Proteomes" id="UP001284547"/>
    </source>
</evidence>
<sequence>MKKSAKQFFSAMGSILDLCPAGSYSEYRSSPSDLSSIANDWDNVGGYLRDAVTANETKKNTTESPRKRTKEPC</sequence>
<protein>
    <submittedName>
        <fullName evidence="2">Uncharacterized protein</fullName>
    </submittedName>
</protein>
<comment type="caution">
    <text evidence="2">The sequence shown here is derived from an EMBL/GenBank/DDBJ whole genome shotgun (WGS) entry which is preliminary data.</text>
</comment>
<feature type="compositionally biased region" description="Basic and acidic residues" evidence="1">
    <location>
        <begin position="56"/>
        <end position="73"/>
    </location>
</feature>
<feature type="region of interest" description="Disordered" evidence="1">
    <location>
        <begin position="52"/>
        <end position="73"/>
    </location>
</feature>